<dbReference type="CDD" id="cd02869">
    <property type="entry name" value="PseudoU_synth_RluA_like"/>
    <property type="match status" value="1"/>
</dbReference>
<comment type="caution">
    <text evidence="7">The sequence shown here is derived from an EMBL/GenBank/DDBJ whole genome shotgun (WGS) entry which is preliminary data.</text>
</comment>
<dbReference type="InterPro" id="IPR036986">
    <property type="entry name" value="S4_RNA-bd_sf"/>
</dbReference>
<dbReference type="Pfam" id="PF01479">
    <property type="entry name" value="S4"/>
    <property type="match status" value="1"/>
</dbReference>
<dbReference type="InterPro" id="IPR002942">
    <property type="entry name" value="S4_RNA-bd"/>
</dbReference>
<evidence type="ECO:0000256" key="4">
    <source>
        <dbReference type="PROSITE-ProRule" id="PRU00182"/>
    </source>
</evidence>
<dbReference type="Pfam" id="PF00849">
    <property type="entry name" value="PseudoU_synth_2"/>
    <property type="match status" value="1"/>
</dbReference>
<feature type="domain" description="RNA-binding S4" evidence="6">
    <location>
        <begin position="14"/>
        <end position="73"/>
    </location>
</feature>
<sequence length="302" mass="33825">MSQAYQFTIENEKGRLDKVLVELLPDKTRSHVQQWIKEGDVLVNNASTKPNYQVQPGDAITITEPELVPLDVQAENIPLDIVYEDKDVVVVNKPQGLVVHPSAGHQTGTLVNALMYQVKDLSGINGTIRPGIVHRIDKDTSGLLMVAKNDFAHEKLATQLKDRTSLREYIALVHGVIPHDKGTIDAPLGRSKADRKKQDIIQDGRPAVTHFRVLERFKDFTLVSLKLETGRTHQIRVHMKYIGYPLAGDPIYGPRKTLAGNGQFLHAKVLGFKHPRTGEFLTFEAPLPALFEETLAELRENR</sequence>
<evidence type="ECO:0000256" key="5">
    <source>
        <dbReference type="RuleBase" id="RU362028"/>
    </source>
</evidence>
<dbReference type="CDD" id="cd00165">
    <property type="entry name" value="S4"/>
    <property type="match status" value="1"/>
</dbReference>
<keyword evidence="3 5" id="KW-0413">Isomerase</keyword>
<dbReference type="PROSITE" id="PS01129">
    <property type="entry name" value="PSI_RLU"/>
    <property type="match status" value="1"/>
</dbReference>
<comment type="similarity">
    <text evidence="2 5">Belongs to the pseudouridine synthase RluA family.</text>
</comment>
<comment type="function">
    <text evidence="5">Responsible for synthesis of pseudouridine from uracil.</text>
</comment>
<dbReference type="GO" id="GO:0016853">
    <property type="term" value="F:isomerase activity"/>
    <property type="evidence" value="ECO:0007669"/>
    <property type="project" value="UniProtKB-KW"/>
</dbReference>
<dbReference type="Gene3D" id="3.30.2350.10">
    <property type="entry name" value="Pseudouridine synthase"/>
    <property type="match status" value="1"/>
</dbReference>
<dbReference type="SUPFAM" id="SSF55120">
    <property type="entry name" value="Pseudouridine synthase"/>
    <property type="match status" value="1"/>
</dbReference>
<keyword evidence="8" id="KW-1185">Reference proteome</keyword>
<evidence type="ECO:0000313" key="8">
    <source>
        <dbReference type="Proteomes" id="UP001597285"/>
    </source>
</evidence>
<dbReference type="PANTHER" id="PTHR21600:SF44">
    <property type="entry name" value="RIBOSOMAL LARGE SUBUNIT PSEUDOURIDINE SYNTHASE D"/>
    <property type="match status" value="1"/>
</dbReference>
<gene>
    <name evidence="7" type="ORF">ACFSBK_11230</name>
</gene>
<dbReference type="InterPro" id="IPR020103">
    <property type="entry name" value="PsdUridine_synth_cat_dom_sf"/>
</dbReference>
<dbReference type="InterPro" id="IPR050188">
    <property type="entry name" value="RluA_PseudoU_synthase"/>
</dbReference>
<dbReference type="InterPro" id="IPR006225">
    <property type="entry name" value="PsdUridine_synth_RluC/D"/>
</dbReference>
<evidence type="ECO:0000313" key="7">
    <source>
        <dbReference type="EMBL" id="MFD1800420.1"/>
    </source>
</evidence>
<dbReference type="PANTHER" id="PTHR21600">
    <property type="entry name" value="MITOCHONDRIAL RNA PSEUDOURIDINE SYNTHASE"/>
    <property type="match status" value="1"/>
</dbReference>
<name>A0ABW4NPQ6_9LACT</name>
<accession>A0ABW4NPQ6</accession>
<evidence type="ECO:0000256" key="3">
    <source>
        <dbReference type="ARBA" id="ARBA00023235"/>
    </source>
</evidence>
<evidence type="ECO:0000256" key="1">
    <source>
        <dbReference type="ARBA" id="ARBA00000073"/>
    </source>
</evidence>
<reference evidence="8" key="1">
    <citation type="journal article" date="2019" name="Int. J. Syst. Evol. Microbiol.">
        <title>The Global Catalogue of Microorganisms (GCM) 10K type strain sequencing project: providing services to taxonomists for standard genome sequencing and annotation.</title>
        <authorList>
            <consortium name="The Broad Institute Genomics Platform"/>
            <consortium name="The Broad Institute Genome Sequencing Center for Infectious Disease"/>
            <person name="Wu L."/>
            <person name="Ma J."/>
        </authorList>
    </citation>
    <scope>NUCLEOTIDE SEQUENCE [LARGE SCALE GENOMIC DNA]</scope>
    <source>
        <strain evidence="8">KCTC 42143</strain>
    </source>
</reference>
<dbReference type="SMART" id="SM00363">
    <property type="entry name" value="S4"/>
    <property type="match status" value="1"/>
</dbReference>
<keyword evidence="4" id="KW-0694">RNA-binding</keyword>
<dbReference type="EMBL" id="JBHUFF010000020">
    <property type="protein sequence ID" value="MFD1800420.1"/>
    <property type="molecule type" value="Genomic_DNA"/>
</dbReference>
<dbReference type="Proteomes" id="UP001597285">
    <property type="component" value="Unassembled WGS sequence"/>
</dbReference>
<dbReference type="InterPro" id="IPR006145">
    <property type="entry name" value="PsdUridine_synth_RsuA/RluA"/>
</dbReference>
<dbReference type="SUPFAM" id="SSF55174">
    <property type="entry name" value="Alpha-L RNA-binding motif"/>
    <property type="match status" value="1"/>
</dbReference>
<dbReference type="Gene3D" id="3.10.290.10">
    <property type="entry name" value="RNA-binding S4 domain"/>
    <property type="match status" value="1"/>
</dbReference>
<dbReference type="InterPro" id="IPR006224">
    <property type="entry name" value="PsdUridine_synth_RluA-like_CS"/>
</dbReference>
<comment type="catalytic activity">
    <reaction evidence="1 5">
        <text>a uridine in RNA = a pseudouridine in RNA</text>
        <dbReference type="Rhea" id="RHEA:48348"/>
        <dbReference type="Rhea" id="RHEA-COMP:12068"/>
        <dbReference type="Rhea" id="RHEA-COMP:12069"/>
        <dbReference type="ChEBI" id="CHEBI:65314"/>
        <dbReference type="ChEBI" id="CHEBI:65315"/>
    </reaction>
</comment>
<dbReference type="NCBIfam" id="TIGR00005">
    <property type="entry name" value="rluA_subfam"/>
    <property type="match status" value="1"/>
</dbReference>
<dbReference type="PROSITE" id="PS50889">
    <property type="entry name" value="S4"/>
    <property type="match status" value="1"/>
</dbReference>
<dbReference type="RefSeq" id="WP_058918577.1">
    <property type="nucleotide sequence ID" value="NZ_JBHSQC010000008.1"/>
</dbReference>
<dbReference type="EC" id="5.4.99.-" evidence="5"/>
<evidence type="ECO:0000259" key="6">
    <source>
        <dbReference type="SMART" id="SM00363"/>
    </source>
</evidence>
<evidence type="ECO:0000256" key="2">
    <source>
        <dbReference type="ARBA" id="ARBA00010876"/>
    </source>
</evidence>
<proteinExistence type="inferred from homology"/>
<protein>
    <recommendedName>
        <fullName evidence="5">Pseudouridine synthase</fullName>
        <ecNumber evidence="5">5.4.99.-</ecNumber>
    </recommendedName>
</protein>
<organism evidence="7 8">
    <name type="scientific">Carnobacterium antarcticum</name>
    <dbReference type="NCBI Taxonomy" id="2126436"/>
    <lineage>
        <taxon>Bacteria</taxon>
        <taxon>Bacillati</taxon>
        <taxon>Bacillota</taxon>
        <taxon>Bacilli</taxon>
        <taxon>Lactobacillales</taxon>
        <taxon>Carnobacteriaceae</taxon>
        <taxon>Carnobacterium</taxon>
    </lineage>
</organism>